<protein>
    <submittedName>
        <fullName evidence="11">L,D-transpeptidase family protein</fullName>
    </submittedName>
</protein>
<dbReference type="GO" id="GO:0008360">
    <property type="term" value="P:regulation of cell shape"/>
    <property type="evidence" value="ECO:0007669"/>
    <property type="project" value="UniProtKB-UniRule"/>
</dbReference>
<evidence type="ECO:0000256" key="8">
    <source>
        <dbReference type="SAM" id="SignalP"/>
    </source>
</evidence>
<evidence type="ECO:0000256" key="2">
    <source>
        <dbReference type="ARBA" id="ARBA00022679"/>
    </source>
</evidence>
<keyword evidence="8" id="KW-0732">Signal</keyword>
<evidence type="ECO:0000313" key="11">
    <source>
        <dbReference type="EMBL" id="HIU69359.1"/>
    </source>
</evidence>
<dbReference type="SUPFAM" id="SSF50044">
    <property type="entry name" value="SH3-domain"/>
    <property type="match status" value="1"/>
</dbReference>
<comment type="pathway">
    <text evidence="1 6">Cell wall biogenesis; peptidoglycan biosynthesis.</text>
</comment>
<feature type="compositionally biased region" description="Low complexity" evidence="7">
    <location>
        <begin position="47"/>
        <end position="61"/>
    </location>
</feature>
<reference evidence="11" key="2">
    <citation type="journal article" date="2021" name="PeerJ">
        <title>Extensive microbial diversity within the chicken gut microbiome revealed by metagenomics and culture.</title>
        <authorList>
            <person name="Gilroy R."/>
            <person name="Ravi A."/>
            <person name="Getino M."/>
            <person name="Pursley I."/>
            <person name="Horton D.L."/>
            <person name="Alikhan N.F."/>
            <person name="Baker D."/>
            <person name="Gharbi K."/>
            <person name="Hall N."/>
            <person name="Watson M."/>
            <person name="Adriaenssens E.M."/>
            <person name="Foster-Nyarko E."/>
            <person name="Jarju S."/>
            <person name="Secka A."/>
            <person name="Antonio M."/>
            <person name="Oren A."/>
            <person name="Chaudhuri R.R."/>
            <person name="La Ragione R."/>
            <person name="Hildebrand F."/>
            <person name="Pallen M.J."/>
        </authorList>
    </citation>
    <scope>NUCLEOTIDE SEQUENCE</scope>
    <source>
        <strain evidence="11">CHK176-6737</strain>
    </source>
</reference>
<evidence type="ECO:0000256" key="6">
    <source>
        <dbReference type="PROSITE-ProRule" id="PRU01373"/>
    </source>
</evidence>
<evidence type="ECO:0000256" key="1">
    <source>
        <dbReference type="ARBA" id="ARBA00004752"/>
    </source>
</evidence>
<dbReference type="EMBL" id="DVNM01000028">
    <property type="protein sequence ID" value="HIU69359.1"/>
    <property type="molecule type" value="Genomic_DNA"/>
</dbReference>
<feature type="domain" description="SH3b" evidence="9">
    <location>
        <begin position="102"/>
        <end position="164"/>
    </location>
</feature>
<evidence type="ECO:0000256" key="7">
    <source>
        <dbReference type="SAM" id="MobiDB-lite"/>
    </source>
</evidence>
<dbReference type="InterPro" id="IPR050979">
    <property type="entry name" value="LD-transpeptidase"/>
</dbReference>
<feature type="domain" description="L,D-TPase catalytic" evidence="10">
    <location>
        <begin position="173"/>
        <end position="299"/>
    </location>
</feature>
<dbReference type="GO" id="GO:0005576">
    <property type="term" value="C:extracellular region"/>
    <property type="evidence" value="ECO:0007669"/>
    <property type="project" value="TreeGrafter"/>
</dbReference>
<dbReference type="SUPFAM" id="SSF141523">
    <property type="entry name" value="L,D-transpeptidase catalytic domain-like"/>
    <property type="match status" value="1"/>
</dbReference>
<evidence type="ECO:0000259" key="10">
    <source>
        <dbReference type="PROSITE" id="PS52029"/>
    </source>
</evidence>
<sequence length="365" mass="39220">MKTDRKKIKRACIVTAGVLCAAAVCAAAIYFFFPQLLPSGQSAEKVPAAATGTPADDTSAPETSGEITTPSASQPHTGTTAAPRPSEPAPSSATAPQVTPVSEERYLTTDTPVRASACDTAKKLGTATKNTRISVKGRCSNGWTQVVYKNKTGYVPSSSLTEKEPAVQTTSPYLIKVNRTQNLVTVYKKDSAGEYTKPYRAMVCSVGTSGNTPRGTFATTDRYTWRLLEGNVYGQYATRITGHILFHSVPYYTKDKGDLESAEYNKLGSAASLGCIRLSVKDAKWIYDNCPKNTAVVIYDSDAPEPLERPKPVKIDLNDCRRGWDPTDPDPKNPWNAPPAQTSGNGQNTITNKTTCAAPCDQADC</sequence>
<dbReference type="GO" id="GO:0016740">
    <property type="term" value="F:transferase activity"/>
    <property type="evidence" value="ECO:0007669"/>
    <property type="project" value="UniProtKB-KW"/>
</dbReference>
<feature type="chain" id="PRO_5038448014" evidence="8">
    <location>
        <begin position="27"/>
        <end position="365"/>
    </location>
</feature>
<evidence type="ECO:0000259" key="9">
    <source>
        <dbReference type="PROSITE" id="PS51781"/>
    </source>
</evidence>
<keyword evidence="2" id="KW-0808">Transferase</keyword>
<dbReference type="GO" id="GO:0071972">
    <property type="term" value="F:peptidoglycan L,D-transpeptidase activity"/>
    <property type="evidence" value="ECO:0007669"/>
    <property type="project" value="TreeGrafter"/>
</dbReference>
<comment type="caution">
    <text evidence="11">The sequence shown here is derived from an EMBL/GenBank/DDBJ whole genome shotgun (WGS) entry which is preliminary data.</text>
</comment>
<dbReference type="Pfam" id="PF03734">
    <property type="entry name" value="YkuD"/>
    <property type="match status" value="1"/>
</dbReference>
<keyword evidence="4 6" id="KW-0573">Peptidoglycan synthesis</keyword>
<feature type="compositionally biased region" description="Polar residues" evidence="7">
    <location>
        <begin position="339"/>
        <end position="353"/>
    </location>
</feature>
<feature type="region of interest" description="Disordered" evidence="7">
    <location>
        <begin position="309"/>
        <end position="353"/>
    </location>
</feature>
<feature type="signal peptide" evidence="8">
    <location>
        <begin position="1"/>
        <end position="26"/>
    </location>
</feature>
<dbReference type="InterPro" id="IPR038063">
    <property type="entry name" value="Transpep_catalytic_dom"/>
</dbReference>
<keyword evidence="5 6" id="KW-0961">Cell wall biogenesis/degradation</keyword>
<dbReference type="PROSITE" id="PS52029">
    <property type="entry name" value="LD_TPASE"/>
    <property type="match status" value="1"/>
</dbReference>
<feature type="active site" description="Proton donor/acceptor" evidence="6">
    <location>
        <position position="247"/>
    </location>
</feature>
<dbReference type="Gene3D" id="2.30.30.40">
    <property type="entry name" value="SH3 Domains"/>
    <property type="match status" value="1"/>
</dbReference>
<reference evidence="11" key="1">
    <citation type="submission" date="2020-10" db="EMBL/GenBank/DDBJ databases">
        <authorList>
            <person name="Gilroy R."/>
        </authorList>
    </citation>
    <scope>NUCLEOTIDE SEQUENCE</scope>
    <source>
        <strain evidence="11">CHK176-6737</strain>
    </source>
</reference>
<evidence type="ECO:0000256" key="4">
    <source>
        <dbReference type="ARBA" id="ARBA00022984"/>
    </source>
</evidence>
<dbReference type="InterPro" id="IPR036028">
    <property type="entry name" value="SH3-like_dom_sf"/>
</dbReference>
<feature type="compositionally biased region" description="Basic and acidic residues" evidence="7">
    <location>
        <begin position="309"/>
        <end position="331"/>
    </location>
</feature>
<dbReference type="AlphaFoldDB" id="A0A9D1MVE0"/>
<dbReference type="CDD" id="cd16913">
    <property type="entry name" value="YkuD_like"/>
    <property type="match status" value="1"/>
</dbReference>
<evidence type="ECO:0000313" key="12">
    <source>
        <dbReference type="Proteomes" id="UP000824125"/>
    </source>
</evidence>
<dbReference type="InterPro" id="IPR003646">
    <property type="entry name" value="SH3-like_bac-type"/>
</dbReference>
<feature type="compositionally biased region" description="Polar residues" evidence="7">
    <location>
        <begin position="65"/>
        <end position="78"/>
    </location>
</feature>
<evidence type="ECO:0000256" key="3">
    <source>
        <dbReference type="ARBA" id="ARBA00022960"/>
    </source>
</evidence>
<dbReference type="GO" id="GO:0018104">
    <property type="term" value="P:peptidoglycan-protein cross-linking"/>
    <property type="evidence" value="ECO:0007669"/>
    <property type="project" value="TreeGrafter"/>
</dbReference>
<dbReference type="GO" id="GO:0071555">
    <property type="term" value="P:cell wall organization"/>
    <property type="evidence" value="ECO:0007669"/>
    <property type="project" value="UniProtKB-UniRule"/>
</dbReference>
<dbReference type="PANTHER" id="PTHR30582:SF2">
    <property type="entry name" value="L,D-TRANSPEPTIDASE YCIB-RELATED"/>
    <property type="match status" value="1"/>
</dbReference>
<keyword evidence="3 6" id="KW-0133">Cell shape</keyword>
<dbReference type="Pfam" id="PF08239">
    <property type="entry name" value="SH3_3"/>
    <property type="match status" value="1"/>
</dbReference>
<dbReference type="Proteomes" id="UP000824125">
    <property type="component" value="Unassembled WGS sequence"/>
</dbReference>
<evidence type="ECO:0000256" key="5">
    <source>
        <dbReference type="ARBA" id="ARBA00023316"/>
    </source>
</evidence>
<dbReference type="Gene3D" id="2.40.440.10">
    <property type="entry name" value="L,D-transpeptidase catalytic domain-like"/>
    <property type="match status" value="1"/>
</dbReference>
<gene>
    <name evidence="11" type="ORF">IAD23_05305</name>
</gene>
<accession>A0A9D1MVE0</accession>
<feature type="active site" description="Nucleophile" evidence="6">
    <location>
        <position position="275"/>
    </location>
</feature>
<organism evidence="11 12">
    <name type="scientific">Candidatus Scybalenecus merdavium</name>
    <dbReference type="NCBI Taxonomy" id="2840939"/>
    <lineage>
        <taxon>Bacteria</taxon>
        <taxon>Bacillati</taxon>
        <taxon>Bacillota</taxon>
        <taxon>Clostridia</taxon>
        <taxon>Eubacteriales</taxon>
        <taxon>Oscillospiraceae</taxon>
        <taxon>Oscillospiraceae incertae sedis</taxon>
        <taxon>Candidatus Scybalenecus</taxon>
    </lineage>
</organism>
<proteinExistence type="predicted"/>
<dbReference type="PANTHER" id="PTHR30582">
    <property type="entry name" value="L,D-TRANSPEPTIDASE"/>
    <property type="match status" value="1"/>
</dbReference>
<dbReference type="PROSITE" id="PS51781">
    <property type="entry name" value="SH3B"/>
    <property type="match status" value="1"/>
</dbReference>
<dbReference type="InterPro" id="IPR005490">
    <property type="entry name" value="LD_TPept_cat_dom"/>
</dbReference>
<name>A0A9D1MVE0_9FIRM</name>
<feature type="compositionally biased region" description="Low complexity" evidence="7">
    <location>
        <begin position="79"/>
        <end position="96"/>
    </location>
</feature>
<feature type="region of interest" description="Disordered" evidence="7">
    <location>
        <begin position="47"/>
        <end position="112"/>
    </location>
</feature>